<keyword evidence="1" id="KW-1185">Reference proteome</keyword>
<proteinExistence type="predicted"/>
<evidence type="ECO:0000313" key="2">
    <source>
        <dbReference type="WBParaSite" id="nRc.2.0.1.t25188-RA"/>
    </source>
</evidence>
<accession>A0A915JGX9</accession>
<evidence type="ECO:0000313" key="1">
    <source>
        <dbReference type="Proteomes" id="UP000887565"/>
    </source>
</evidence>
<protein>
    <submittedName>
        <fullName evidence="2">Uncharacterized protein</fullName>
    </submittedName>
</protein>
<name>A0A915JGX9_ROMCU</name>
<organism evidence="1 2">
    <name type="scientific">Romanomermis culicivorax</name>
    <name type="common">Nematode worm</name>
    <dbReference type="NCBI Taxonomy" id="13658"/>
    <lineage>
        <taxon>Eukaryota</taxon>
        <taxon>Metazoa</taxon>
        <taxon>Ecdysozoa</taxon>
        <taxon>Nematoda</taxon>
        <taxon>Enoplea</taxon>
        <taxon>Dorylaimia</taxon>
        <taxon>Mermithida</taxon>
        <taxon>Mermithoidea</taxon>
        <taxon>Mermithidae</taxon>
        <taxon>Romanomermis</taxon>
    </lineage>
</organism>
<sequence length="88" mass="10130">MIGLPYNQGLYYCTYKPIAAGSELLASYAIKAKMSWFFHRVYGSLVWYGQDYGECLKIPGVEHSLAKKAPWRLPPKHKKRNYGCDKLL</sequence>
<dbReference type="Proteomes" id="UP000887565">
    <property type="component" value="Unplaced"/>
</dbReference>
<dbReference type="AlphaFoldDB" id="A0A915JGX9"/>
<dbReference type="WBParaSite" id="nRc.2.0.1.t25188-RA">
    <property type="protein sequence ID" value="nRc.2.0.1.t25188-RA"/>
    <property type="gene ID" value="nRc.2.0.1.g25188"/>
</dbReference>
<reference evidence="2" key="1">
    <citation type="submission" date="2022-11" db="UniProtKB">
        <authorList>
            <consortium name="WormBaseParasite"/>
        </authorList>
    </citation>
    <scope>IDENTIFICATION</scope>
</reference>